<evidence type="ECO:0000313" key="2">
    <source>
        <dbReference type="EMBL" id="KAK0142219.1"/>
    </source>
</evidence>
<proteinExistence type="predicted"/>
<evidence type="ECO:0000256" key="1">
    <source>
        <dbReference type="SAM" id="MobiDB-lite"/>
    </source>
</evidence>
<gene>
    <name evidence="2" type="ORF">N1851_020106</name>
</gene>
<dbReference type="EMBL" id="JAOPHQ010003703">
    <property type="protein sequence ID" value="KAK0142219.1"/>
    <property type="molecule type" value="Genomic_DNA"/>
</dbReference>
<dbReference type="AlphaFoldDB" id="A0AA47MLD2"/>
<keyword evidence="3" id="KW-1185">Reference proteome</keyword>
<evidence type="ECO:0000313" key="3">
    <source>
        <dbReference type="Proteomes" id="UP001174136"/>
    </source>
</evidence>
<dbReference type="Pfam" id="PF15093">
    <property type="entry name" value="SPMIP4-like"/>
    <property type="match status" value="1"/>
</dbReference>
<dbReference type="Proteomes" id="UP001174136">
    <property type="component" value="Unassembled WGS sequence"/>
</dbReference>
<dbReference type="GO" id="GO:0005813">
    <property type="term" value="C:centrosome"/>
    <property type="evidence" value="ECO:0007669"/>
    <property type="project" value="TreeGrafter"/>
</dbReference>
<sequence>MIQVSIPKEHPYSSHISRFAVFPSFHSPDDPHTGVRAASQASLNHLIPASAPQVRVSSKTMGAPYRQEILDVQKTSRSKGVVWPGEHGFLDHTKPVKADGQVFYPTPPKTVLPNPKLRDWEVSLSGRTANMLKNVAHSHWISSYQLQYTGSGPANPLKMDDLNEKILGGVTAHNAPLRERSQPTFVPSKPRGHMASRRKACLGLKTTLHPSTTGPTAVESVESEHLNQSRSLIPASACTPNIDTTASIYDSETQEITAKTVSPHVAVRGRDQTEWIATKTGPALLFQELLHGKQSGRKMVGSQPENKEAQCETGENETGTFMYDESHTEANRRERNTDKGCSKALWSHTWLSQEEPKISNEKSVNDALVLGTQKHNFNFESNQHIQNQSVFAKNLVSSWSMSSGEWSKAQQKKTPVSILPRYKVPFNMQQVVHEQTPFSQCLPSLLEVQESFNKSEAHRRFNASITLAPVDLRDSIGVGKKHKFDGINCNYLHG</sequence>
<dbReference type="InterPro" id="IPR027886">
    <property type="entry name" value="SPMIP4"/>
</dbReference>
<reference evidence="2" key="1">
    <citation type="journal article" date="2023" name="Front. Mar. Sci.">
        <title>A new Merluccius polli reference genome to investigate the effects of global change in West African waters.</title>
        <authorList>
            <person name="Mateo J.L."/>
            <person name="Blanco-Fernandez C."/>
            <person name="Garcia-Vazquez E."/>
            <person name="Machado-Schiaffino G."/>
        </authorList>
    </citation>
    <scope>NUCLEOTIDE SEQUENCE</scope>
    <source>
        <strain evidence="2">C29</strain>
        <tissue evidence="2">Fin</tissue>
    </source>
</reference>
<dbReference type="PANTHER" id="PTHR31393">
    <property type="entry name" value="C5ORF31"/>
    <property type="match status" value="1"/>
</dbReference>
<name>A0AA47MLD2_MERPO</name>
<protein>
    <submittedName>
        <fullName evidence="2">Uncharacterized protein</fullName>
    </submittedName>
</protein>
<organism evidence="2 3">
    <name type="scientific">Merluccius polli</name>
    <name type="common">Benguela hake</name>
    <name type="synonym">Merluccius cadenati</name>
    <dbReference type="NCBI Taxonomy" id="89951"/>
    <lineage>
        <taxon>Eukaryota</taxon>
        <taxon>Metazoa</taxon>
        <taxon>Chordata</taxon>
        <taxon>Craniata</taxon>
        <taxon>Vertebrata</taxon>
        <taxon>Euteleostomi</taxon>
        <taxon>Actinopterygii</taxon>
        <taxon>Neopterygii</taxon>
        <taxon>Teleostei</taxon>
        <taxon>Neoteleostei</taxon>
        <taxon>Acanthomorphata</taxon>
        <taxon>Zeiogadaria</taxon>
        <taxon>Gadariae</taxon>
        <taxon>Gadiformes</taxon>
        <taxon>Gadoidei</taxon>
        <taxon>Merlucciidae</taxon>
        <taxon>Merluccius</taxon>
    </lineage>
</organism>
<feature type="region of interest" description="Disordered" evidence="1">
    <location>
        <begin position="296"/>
        <end position="315"/>
    </location>
</feature>
<accession>A0AA47MLD2</accession>
<comment type="caution">
    <text evidence="2">The sequence shown here is derived from an EMBL/GenBank/DDBJ whole genome shotgun (WGS) entry which is preliminary data.</text>
</comment>
<dbReference type="PANTHER" id="PTHR31393:SF2">
    <property type="entry name" value="CHROMOSOME 7 OPEN READING FRAME 31"/>
    <property type="match status" value="1"/>
</dbReference>